<feature type="compositionally biased region" description="Polar residues" evidence="1">
    <location>
        <begin position="406"/>
        <end position="423"/>
    </location>
</feature>
<gene>
    <name evidence="2" type="ORF">BT96DRAFT_916392</name>
</gene>
<name>A0A6A4I0G2_9AGAR</name>
<organism evidence="2 3">
    <name type="scientific">Gymnopus androsaceus JB14</name>
    <dbReference type="NCBI Taxonomy" id="1447944"/>
    <lineage>
        <taxon>Eukaryota</taxon>
        <taxon>Fungi</taxon>
        <taxon>Dikarya</taxon>
        <taxon>Basidiomycota</taxon>
        <taxon>Agaricomycotina</taxon>
        <taxon>Agaricomycetes</taxon>
        <taxon>Agaricomycetidae</taxon>
        <taxon>Agaricales</taxon>
        <taxon>Marasmiineae</taxon>
        <taxon>Omphalotaceae</taxon>
        <taxon>Gymnopus</taxon>
    </lineage>
</organism>
<feature type="compositionally biased region" description="Low complexity" evidence="1">
    <location>
        <begin position="205"/>
        <end position="215"/>
    </location>
</feature>
<feature type="compositionally biased region" description="Basic and acidic residues" evidence="1">
    <location>
        <begin position="439"/>
        <end position="449"/>
    </location>
</feature>
<sequence length="660" mass="71049">MAETLAIKQATSEASGALNDHSSSETIIVLDSAPTEGKPVGEFHGTSEISSIPNGSSISSSVAGKAINDPPNHHHPQNAQLQNGSVMPLATNVHDASKHHIPSSHSSQDETLLSSHTVRDVVLPLILKNANLRNGNVKNDTSESTQGAAQNVLTNEVCQSIAMQMVEVQKQLHEARLPPDVSNAFGNADGQDVRSTVPGNADAGSSHSSVSSTVVDKAVPQLNGIEKSSTQRMLGNGYAEGSRDFRGSPTKRRRLDTNAYSFSESPVSPRRGSTPNELLARSRGQYDSINGFTLPPTSPNNTQQARYAPSPHNSEPSRDQSEVPSYHSHSPPHRRGYSQSRSRSPPAFQSNGFHISQRSRSFARSSNTPTPAPLLTTGAPSTHDSSSASPRATRQLNGKAHGHSSKPVSLSATYAPHLSSSPLNGEGDRDMSMSPTPRPEPRPALDGGRKTMALSSDIEMGSPHHEPVEEKLVVEDAAHVLSSFTPIPACHRVPGLEDPGILEFSFDIDIETAQKWSINMENTEKQASSENTKLAVHLLCLPVELVTSTLCNMHSADISKLWMSHHTWPAQGSLVVEINHGKLHGKTWLPHYLGSENTPLNITEAIQLGENKIRCIQLSSLKHLFAIHASITIAPEPVEEYNVSVDPPVELEMDITVDFG</sequence>
<keyword evidence="3" id="KW-1185">Reference proteome</keyword>
<dbReference type="OrthoDB" id="432299at2759"/>
<evidence type="ECO:0000313" key="2">
    <source>
        <dbReference type="EMBL" id="KAE9405222.1"/>
    </source>
</evidence>
<feature type="compositionally biased region" description="Polar residues" evidence="1">
    <location>
        <begin position="382"/>
        <end position="396"/>
    </location>
</feature>
<proteinExistence type="predicted"/>
<dbReference type="AlphaFoldDB" id="A0A6A4I0G2"/>
<feature type="compositionally biased region" description="Polar residues" evidence="1">
    <location>
        <begin position="258"/>
        <end position="276"/>
    </location>
</feature>
<reference evidence="2" key="1">
    <citation type="journal article" date="2019" name="Environ. Microbiol.">
        <title>Fungal ecological strategies reflected in gene transcription - a case study of two litter decomposers.</title>
        <authorList>
            <person name="Barbi F."/>
            <person name="Kohler A."/>
            <person name="Barry K."/>
            <person name="Baskaran P."/>
            <person name="Daum C."/>
            <person name="Fauchery L."/>
            <person name="Ihrmark K."/>
            <person name="Kuo A."/>
            <person name="LaButti K."/>
            <person name="Lipzen A."/>
            <person name="Morin E."/>
            <person name="Grigoriev I.V."/>
            <person name="Henrissat B."/>
            <person name="Lindahl B."/>
            <person name="Martin F."/>
        </authorList>
    </citation>
    <scope>NUCLEOTIDE SEQUENCE</scope>
    <source>
        <strain evidence="2">JB14</strain>
    </source>
</reference>
<feature type="compositionally biased region" description="Low complexity" evidence="1">
    <location>
        <begin position="47"/>
        <end position="61"/>
    </location>
</feature>
<feature type="region of interest" description="Disordered" evidence="1">
    <location>
        <begin position="1"/>
        <end position="80"/>
    </location>
</feature>
<feature type="compositionally biased region" description="Polar residues" evidence="1">
    <location>
        <begin position="9"/>
        <end position="26"/>
    </location>
</feature>
<accession>A0A6A4I0G2</accession>
<dbReference type="Proteomes" id="UP000799118">
    <property type="component" value="Unassembled WGS sequence"/>
</dbReference>
<feature type="region of interest" description="Disordered" evidence="1">
    <location>
        <begin position="181"/>
        <end position="449"/>
    </location>
</feature>
<dbReference type="EMBL" id="ML769411">
    <property type="protein sequence ID" value="KAE9405222.1"/>
    <property type="molecule type" value="Genomic_DNA"/>
</dbReference>
<evidence type="ECO:0000256" key="1">
    <source>
        <dbReference type="SAM" id="MobiDB-lite"/>
    </source>
</evidence>
<evidence type="ECO:0000313" key="3">
    <source>
        <dbReference type="Proteomes" id="UP000799118"/>
    </source>
</evidence>
<feature type="compositionally biased region" description="Polar residues" evidence="1">
    <location>
        <begin position="337"/>
        <end position="367"/>
    </location>
</feature>
<protein>
    <submittedName>
        <fullName evidence="2">Uncharacterized protein</fullName>
    </submittedName>
</protein>